<dbReference type="AlphaFoldDB" id="A0A1I7TB63"/>
<feature type="signal peptide" evidence="2">
    <location>
        <begin position="1"/>
        <end position="19"/>
    </location>
</feature>
<feature type="compositionally biased region" description="Basic residues" evidence="1">
    <location>
        <begin position="119"/>
        <end position="129"/>
    </location>
</feature>
<evidence type="ECO:0000313" key="3">
    <source>
        <dbReference type="Proteomes" id="UP000095282"/>
    </source>
</evidence>
<keyword evidence="2" id="KW-0732">Signal</keyword>
<accession>A0A1I7TB63</accession>
<evidence type="ECO:0000313" key="4">
    <source>
        <dbReference type="WBParaSite" id="Csp11.Scaffold569.g4220.t1"/>
    </source>
</evidence>
<keyword evidence="3" id="KW-1185">Reference proteome</keyword>
<name>A0A1I7TB63_9PELO</name>
<organism evidence="3 4">
    <name type="scientific">Caenorhabditis tropicalis</name>
    <dbReference type="NCBI Taxonomy" id="1561998"/>
    <lineage>
        <taxon>Eukaryota</taxon>
        <taxon>Metazoa</taxon>
        <taxon>Ecdysozoa</taxon>
        <taxon>Nematoda</taxon>
        <taxon>Chromadorea</taxon>
        <taxon>Rhabditida</taxon>
        <taxon>Rhabditina</taxon>
        <taxon>Rhabditomorpha</taxon>
        <taxon>Rhabditoidea</taxon>
        <taxon>Rhabditidae</taxon>
        <taxon>Peloderinae</taxon>
        <taxon>Caenorhabditis</taxon>
    </lineage>
</organism>
<dbReference type="WBParaSite" id="Csp11.Scaffold569.g4220.t1">
    <property type="protein sequence ID" value="Csp11.Scaffold569.g4220.t1"/>
    <property type="gene ID" value="Csp11.Scaffold569.g4220"/>
</dbReference>
<dbReference type="Proteomes" id="UP000095282">
    <property type="component" value="Unplaced"/>
</dbReference>
<feature type="chain" id="PRO_5009307283" evidence="2">
    <location>
        <begin position="20"/>
        <end position="129"/>
    </location>
</feature>
<sequence length="129" mass="15437">MIYKSILVILVLFVVSAVSEDEWKLDKEDTEKLEKLNSLGMRKVYTNRLKAVYKKYDLGIKKARIEYEKAKLEDQYLDDLRDWLRRMPVDQRAIFYTMNPDMQPWNERTTTGKPEVKKVVPKKVVEKKH</sequence>
<feature type="region of interest" description="Disordered" evidence="1">
    <location>
        <begin position="106"/>
        <end position="129"/>
    </location>
</feature>
<evidence type="ECO:0000256" key="1">
    <source>
        <dbReference type="SAM" id="MobiDB-lite"/>
    </source>
</evidence>
<evidence type="ECO:0000256" key="2">
    <source>
        <dbReference type="SAM" id="SignalP"/>
    </source>
</evidence>
<proteinExistence type="predicted"/>
<protein>
    <submittedName>
        <fullName evidence="4">DUF148 domain-containing protein</fullName>
    </submittedName>
</protein>
<reference evidence="4" key="1">
    <citation type="submission" date="2016-11" db="UniProtKB">
        <authorList>
            <consortium name="WormBaseParasite"/>
        </authorList>
    </citation>
    <scope>IDENTIFICATION</scope>
</reference>